<name>A0A6A4WA29_AMPAM</name>
<dbReference type="InterPro" id="IPR002557">
    <property type="entry name" value="Chitin-bd_dom"/>
</dbReference>
<feature type="domain" description="Chitin-binding type-2" evidence="3">
    <location>
        <begin position="164"/>
        <end position="200"/>
    </location>
</feature>
<evidence type="ECO:0000259" key="3">
    <source>
        <dbReference type="Pfam" id="PF01607"/>
    </source>
</evidence>
<feature type="signal peptide" evidence="2">
    <location>
        <begin position="1"/>
        <end position="25"/>
    </location>
</feature>
<dbReference type="Pfam" id="PF01607">
    <property type="entry name" value="CBM_14"/>
    <property type="match status" value="1"/>
</dbReference>
<sequence length="300" mass="33466">MVGRRWFLSLYQWAALSAVCLSAAGDRLTAPKAQHQPPQGVRQTSLTKLWGPRHQDGNSTAPAAALLALLSAISEARGDPNAIYRLRLATEDQWPISQDVHFPSPLNHPNQRDAAQRDSTSNQSSSEPPRHNPTLHLFPYQVEPEYSPDSPCRRHERLTRTETVWHYCTGGGRPQSFLCTTGTVFSQLHLVCDWWFKVDCPHSDAFEHVNDRLYRPEEYSAYPGQYRADRPDEAPTGTHRLWNDPRRQERTTGGIESSRQPLHHPTSARAATCAGCPHGTAETDHPGTALFRPADGAPGS</sequence>
<accession>A0A6A4WA29</accession>
<dbReference type="AlphaFoldDB" id="A0A6A4WA29"/>
<evidence type="ECO:0000256" key="1">
    <source>
        <dbReference type="SAM" id="MobiDB-lite"/>
    </source>
</evidence>
<evidence type="ECO:0000256" key="2">
    <source>
        <dbReference type="SAM" id="SignalP"/>
    </source>
</evidence>
<dbReference type="InterPro" id="IPR052976">
    <property type="entry name" value="Scoloptoxin-like"/>
</dbReference>
<feature type="region of interest" description="Disordered" evidence="1">
    <location>
        <begin position="224"/>
        <end position="300"/>
    </location>
</feature>
<dbReference type="GO" id="GO:0005576">
    <property type="term" value="C:extracellular region"/>
    <property type="evidence" value="ECO:0007669"/>
    <property type="project" value="InterPro"/>
</dbReference>
<feature type="compositionally biased region" description="Polar residues" evidence="1">
    <location>
        <begin position="117"/>
        <end position="127"/>
    </location>
</feature>
<dbReference type="SUPFAM" id="SSF57625">
    <property type="entry name" value="Invertebrate chitin-binding proteins"/>
    <property type="match status" value="1"/>
</dbReference>
<protein>
    <recommendedName>
        <fullName evidence="3">Chitin-binding type-2 domain-containing protein</fullName>
    </recommendedName>
</protein>
<gene>
    <name evidence="4" type="ORF">FJT64_026989</name>
</gene>
<feature type="compositionally biased region" description="Basic and acidic residues" evidence="1">
    <location>
        <begin position="241"/>
        <end position="250"/>
    </location>
</feature>
<feature type="region of interest" description="Disordered" evidence="1">
    <location>
        <begin position="99"/>
        <end position="137"/>
    </location>
</feature>
<reference evidence="4 5" key="1">
    <citation type="submission" date="2019-07" db="EMBL/GenBank/DDBJ databases">
        <title>Draft genome assembly of a fouling barnacle, Amphibalanus amphitrite (Darwin, 1854): The first reference genome for Thecostraca.</title>
        <authorList>
            <person name="Kim W."/>
        </authorList>
    </citation>
    <scope>NUCLEOTIDE SEQUENCE [LARGE SCALE GENOMIC DNA]</scope>
    <source>
        <strain evidence="4">SNU_AA5</strain>
        <tissue evidence="4">Soma without cirri and trophi</tissue>
    </source>
</reference>
<dbReference type="PANTHER" id="PTHR22933">
    <property type="entry name" value="FI18007P1-RELATED"/>
    <property type="match status" value="1"/>
</dbReference>
<dbReference type="GO" id="GO:0008061">
    <property type="term" value="F:chitin binding"/>
    <property type="evidence" value="ECO:0007669"/>
    <property type="project" value="InterPro"/>
</dbReference>
<dbReference type="Gene3D" id="2.170.140.10">
    <property type="entry name" value="Chitin binding domain"/>
    <property type="match status" value="1"/>
</dbReference>
<dbReference type="PANTHER" id="PTHR22933:SF43">
    <property type="entry name" value="LP10131P"/>
    <property type="match status" value="1"/>
</dbReference>
<evidence type="ECO:0000313" key="5">
    <source>
        <dbReference type="Proteomes" id="UP000440578"/>
    </source>
</evidence>
<organism evidence="4 5">
    <name type="scientific">Amphibalanus amphitrite</name>
    <name type="common">Striped barnacle</name>
    <name type="synonym">Balanus amphitrite</name>
    <dbReference type="NCBI Taxonomy" id="1232801"/>
    <lineage>
        <taxon>Eukaryota</taxon>
        <taxon>Metazoa</taxon>
        <taxon>Ecdysozoa</taxon>
        <taxon>Arthropoda</taxon>
        <taxon>Crustacea</taxon>
        <taxon>Multicrustacea</taxon>
        <taxon>Cirripedia</taxon>
        <taxon>Thoracica</taxon>
        <taxon>Thoracicalcarea</taxon>
        <taxon>Balanomorpha</taxon>
        <taxon>Balanoidea</taxon>
        <taxon>Balanidae</taxon>
        <taxon>Amphibalaninae</taxon>
        <taxon>Amphibalanus</taxon>
    </lineage>
</organism>
<evidence type="ECO:0000313" key="4">
    <source>
        <dbReference type="EMBL" id="KAF0300520.1"/>
    </source>
</evidence>
<comment type="caution">
    <text evidence="4">The sequence shown here is derived from an EMBL/GenBank/DDBJ whole genome shotgun (WGS) entry which is preliminary data.</text>
</comment>
<keyword evidence="5" id="KW-1185">Reference proteome</keyword>
<keyword evidence="2" id="KW-0732">Signal</keyword>
<dbReference type="Proteomes" id="UP000440578">
    <property type="component" value="Unassembled WGS sequence"/>
</dbReference>
<dbReference type="InterPro" id="IPR036508">
    <property type="entry name" value="Chitin-bd_dom_sf"/>
</dbReference>
<dbReference type="EMBL" id="VIIS01001257">
    <property type="protein sequence ID" value="KAF0300520.1"/>
    <property type="molecule type" value="Genomic_DNA"/>
</dbReference>
<feature type="chain" id="PRO_5025667247" description="Chitin-binding type-2 domain-containing protein" evidence="2">
    <location>
        <begin position="26"/>
        <end position="300"/>
    </location>
</feature>
<proteinExistence type="predicted"/>